<dbReference type="EMBL" id="CADCUS010000397">
    <property type="protein sequence ID" value="CAA9421839.1"/>
    <property type="molecule type" value="Genomic_DNA"/>
</dbReference>
<proteinExistence type="predicted"/>
<evidence type="ECO:0000256" key="1">
    <source>
        <dbReference type="SAM" id="MobiDB-lite"/>
    </source>
</evidence>
<sequence length="190" mass="20413">MGDAERQHGRERERSGEHEQRPGHERGARVGEGDQRRGQAGEGGREAVVDRPVRQPGQQTCGDQHQCGRLGHGGGQRGEGQTGDRGAPDEEARPPRPGVEHARAPRDGVDADSHERSIGAARRHRATIRSQWVNQPVQTLFNAPWSSAGRTLSLHPRSAASGPLTAGHGSASCCRRPTWGCVTNRLGGTE</sequence>
<dbReference type="AlphaFoldDB" id="A0A6J4PTH7"/>
<reference evidence="2" key="1">
    <citation type="submission" date="2020-02" db="EMBL/GenBank/DDBJ databases">
        <authorList>
            <person name="Meier V. D."/>
        </authorList>
    </citation>
    <scope>NUCLEOTIDE SEQUENCE</scope>
    <source>
        <strain evidence="2">AVDCRST_MAG66</strain>
    </source>
</reference>
<evidence type="ECO:0000313" key="2">
    <source>
        <dbReference type="EMBL" id="CAA9421839.1"/>
    </source>
</evidence>
<name>A0A6J4PTH7_9PSEU</name>
<protein>
    <submittedName>
        <fullName evidence="2">Uncharacterized protein</fullName>
    </submittedName>
</protein>
<organism evidence="2">
    <name type="scientific">uncultured Pseudonocardia sp</name>
    <dbReference type="NCBI Taxonomy" id="211455"/>
    <lineage>
        <taxon>Bacteria</taxon>
        <taxon>Bacillati</taxon>
        <taxon>Actinomycetota</taxon>
        <taxon>Actinomycetes</taxon>
        <taxon>Pseudonocardiales</taxon>
        <taxon>Pseudonocardiaceae</taxon>
        <taxon>Pseudonocardia</taxon>
        <taxon>environmental samples</taxon>
    </lineage>
</organism>
<accession>A0A6J4PTH7</accession>
<feature type="compositionally biased region" description="Basic and acidic residues" evidence="1">
    <location>
        <begin position="86"/>
        <end position="117"/>
    </location>
</feature>
<feature type="compositionally biased region" description="Gly residues" evidence="1">
    <location>
        <begin position="70"/>
        <end position="83"/>
    </location>
</feature>
<feature type="compositionally biased region" description="Basic and acidic residues" evidence="1">
    <location>
        <begin position="1"/>
        <end position="53"/>
    </location>
</feature>
<feature type="region of interest" description="Disordered" evidence="1">
    <location>
        <begin position="1"/>
        <end position="123"/>
    </location>
</feature>
<gene>
    <name evidence="2" type="ORF">AVDCRST_MAG66-2714</name>
</gene>